<keyword evidence="5" id="KW-0539">Nucleus</keyword>
<dbReference type="KEGG" id="bcom:BAUCODRAFT_69825"/>
<organism evidence="7 8">
    <name type="scientific">Baudoinia panamericana (strain UAMH 10762)</name>
    <name type="common">Angels' share fungus</name>
    <name type="synonym">Baudoinia compniacensis (strain UAMH 10762)</name>
    <dbReference type="NCBI Taxonomy" id="717646"/>
    <lineage>
        <taxon>Eukaryota</taxon>
        <taxon>Fungi</taxon>
        <taxon>Dikarya</taxon>
        <taxon>Ascomycota</taxon>
        <taxon>Pezizomycotina</taxon>
        <taxon>Dothideomycetes</taxon>
        <taxon>Dothideomycetidae</taxon>
        <taxon>Mycosphaerellales</taxon>
        <taxon>Teratosphaeriaceae</taxon>
        <taxon>Baudoinia</taxon>
    </lineage>
</organism>
<accession>M2NBJ3</accession>
<dbReference type="GeneID" id="19116546"/>
<feature type="region of interest" description="Disordered" evidence="6">
    <location>
        <begin position="751"/>
        <end position="774"/>
    </location>
</feature>
<dbReference type="GO" id="GO:0005737">
    <property type="term" value="C:cytoplasm"/>
    <property type="evidence" value="ECO:0007669"/>
    <property type="project" value="UniProtKB-SubCell"/>
</dbReference>
<gene>
    <name evidence="7" type="ORF">BAUCODRAFT_69825</name>
</gene>
<dbReference type="SMART" id="SM00185">
    <property type="entry name" value="ARM"/>
    <property type="match status" value="5"/>
</dbReference>
<keyword evidence="8" id="KW-1185">Reference proteome</keyword>
<evidence type="ECO:0000256" key="2">
    <source>
        <dbReference type="ARBA" id="ARBA00004496"/>
    </source>
</evidence>
<dbReference type="SUPFAM" id="SSF48371">
    <property type="entry name" value="ARM repeat"/>
    <property type="match status" value="2"/>
</dbReference>
<comment type="subcellular location">
    <subcellularLocation>
        <location evidence="2">Cytoplasm</location>
    </subcellularLocation>
    <subcellularLocation>
        <location evidence="1">Nucleus</location>
    </subcellularLocation>
</comment>
<proteinExistence type="predicted"/>
<evidence type="ECO:0000256" key="1">
    <source>
        <dbReference type="ARBA" id="ARBA00004123"/>
    </source>
</evidence>
<dbReference type="GO" id="GO:0034657">
    <property type="term" value="C:GID complex"/>
    <property type="evidence" value="ECO:0007669"/>
    <property type="project" value="TreeGrafter"/>
</dbReference>
<dbReference type="EMBL" id="KB445555">
    <property type="protein sequence ID" value="EMC96275.1"/>
    <property type="molecule type" value="Genomic_DNA"/>
</dbReference>
<evidence type="ECO:0000256" key="3">
    <source>
        <dbReference type="ARBA" id="ARBA00022490"/>
    </source>
</evidence>
<dbReference type="RefSeq" id="XP_007676269.1">
    <property type="nucleotide sequence ID" value="XM_007678079.1"/>
</dbReference>
<dbReference type="InterPro" id="IPR038739">
    <property type="entry name" value="ARMC8/Vid28"/>
</dbReference>
<protein>
    <submittedName>
        <fullName evidence="7">Uncharacterized protein</fullName>
    </submittedName>
</protein>
<dbReference type="HOGENOM" id="CLU_002741_2_0_1"/>
<dbReference type="PANTHER" id="PTHR15651:SF7">
    <property type="entry name" value="ARMADILLO REPEAT-CONTAINING PROTEIN 8"/>
    <property type="match status" value="1"/>
</dbReference>
<dbReference type="Proteomes" id="UP000011761">
    <property type="component" value="Unassembled WGS sequence"/>
</dbReference>
<dbReference type="OrthoDB" id="5559898at2759"/>
<dbReference type="GO" id="GO:0043161">
    <property type="term" value="P:proteasome-mediated ubiquitin-dependent protein catabolic process"/>
    <property type="evidence" value="ECO:0007669"/>
    <property type="project" value="TreeGrafter"/>
</dbReference>
<keyword evidence="4" id="KW-0677">Repeat</keyword>
<dbReference type="AlphaFoldDB" id="M2NBJ3"/>
<evidence type="ECO:0000256" key="6">
    <source>
        <dbReference type="SAM" id="MobiDB-lite"/>
    </source>
</evidence>
<evidence type="ECO:0000313" key="7">
    <source>
        <dbReference type="EMBL" id="EMC96275.1"/>
    </source>
</evidence>
<dbReference type="OMA" id="TIGHDQR"/>
<dbReference type="eggNOG" id="KOG1293">
    <property type="taxonomic scope" value="Eukaryota"/>
</dbReference>
<evidence type="ECO:0000313" key="8">
    <source>
        <dbReference type="Proteomes" id="UP000011761"/>
    </source>
</evidence>
<feature type="non-terminal residue" evidence="7">
    <location>
        <position position="1"/>
    </location>
</feature>
<evidence type="ECO:0000256" key="5">
    <source>
        <dbReference type="ARBA" id="ARBA00023242"/>
    </source>
</evidence>
<dbReference type="Gene3D" id="1.25.10.10">
    <property type="entry name" value="Leucine-rich Repeat Variant"/>
    <property type="match status" value="3"/>
</dbReference>
<dbReference type="GO" id="GO:0005634">
    <property type="term" value="C:nucleus"/>
    <property type="evidence" value="ECO:0007669"/>
    <property type="project" value="UniProtKB-SubCell"/>
</dbReference>
<dbReference type="InterPro" id="IPR000225">
    <property type="entry name" value="Armadillo"/>
</dbReference>
<keyword evidence="3" id="KW-0963">Cytoplasm</keyword>
<dbReference type="InterPro" id="IPR016024">
    <property type="entry name" value="ARM-type_fold"/>
</dbReference>
<sequence length="1001" mass="108577">RHVMMEAVHLLDGAVSSDEQIAALKRLKNELAGHDQRKEADIRDGLLVSLVRILSTTFNRLDGQGAYDGVTMKHDDELRLQAALVLGILANGGTSFVRPFIAAGVPDVLSSILEIIAPPKVVTATLQALRNLSVAWSELKAASEPLPQLDIFNEHSIDAYQIIITQQDRSASATQQLRLVAEIITFAADSEEVKARLASSDATGGILFALSDLICAYAIAAFHLEPGESPRDFLTPPRASAIPSIMTSICTILYGSSSRIYDFLVCGMSLRLFRGCSVETSRTARDGFMVMDGEPLLPPLHVPALGTTSYMGTSRTLSASAAWQPPGRRYMEARKHSNGVSLPPNSAGSGELVSSAASPAQMEDPTMVCNLLLLIARSTSSYGRLVTLKLLAIVNTATHPNLGIAPARSESLQKVAERVKQMAMLAVPLAVRLVQNASEGKGSDVHSKEQLDARLVKEEACTVLALLISEHPLLQIAAVDAGAIKYVCPILKKSFDNVVLSKPMWSAKSLHAQESDAPHKRLGSRGLPSEILHAMRCRRGALQAIAALADKEDLHRKAIVEAGVVSCMIDSLKPFPPDFAQKLAANRRQVGPNDGNTVPVILAACDAVRTMSRSVSLLRTSLIDAGVAKPIFQLMSHQDPEVQLAATNACVNLLLEFSPMRDDLVSEGVVSVLTRHARSSSPALRLASLWALKHLMMNSPKELKVHTLEELGTGWLVSAIQGEQREVSTLPGGGVGLSTPNAAGEQVNLLNPSNMDVDDAPGGMKDWDDEDEDEDGEVMYDESSSTHYQASQLRSTLNPHPSAFNGHKYLASPHEDEHSSALNARREDVDVQEQALDFFRNLINGDDCASMFDHLLQQIGSTKIFELLTTKLAPLPNSARLTGSNRPVHNSTEIISAAISVVQHIANAAPRHKQMLIAQTPLLHAWKAHFNHPHARIRAQCVWGVISLTWMEDDSDRKNCRLRVQELASVGIVAKVRELANDMDNDVKERVKTALMQIDKP</sequence>
<name>M2NBJ3_BAUPA</name>
<dbReference type="InterPro" id="IPR011989">
    <property type="entry name" value="ARM-like"/>
</dbReference>
<dbReference type="PANTHER" id="PTHR15651">
    <property type="entry name" value="ARMADILLO REPEAT-CONTAINING PROTEIN 8"/>
    <property type="match status" value="1"/>
</dbReference>
<evidence type="ECO:0000256" key="4">
    <source>
        <dbReference type="ARBA" id="ARBA00022737"/>
    </source>
</evidence>
<reference evidence="7 8" key="1">
    <citation type="journal article" date="2012" name="PLoS Pathog.">
        <title>Diverse lifestyles and strategies of plant pathogenesis encoded in the genomes of eighteen Dothideomycetes fungi.</title>
        <authorList>
            <person name="Ohm R.A."/>
            <person name="Feau N."/>
            <person name="Henrissat B."/>
            <person name="Schoch C.L."/>
            <person name="Horwitz B.A."/>
            <person name="Barry K.W."/>
            <person name="Condon B.J."/>
            <person name="Copeland A.C."/>
            <person name="Dhillon B."/>
            <person name="Glaser F."/>
            <person name="Hesse C.N."/>
            <person name="Kosti I."/>
            <person name="LaButti K."/>
            <person name="Lindquist E.A."/>
            <person name="Lucas S."/>
            <person name="Salamov A.A."/>
            <person name="Bradshaw R.E."/>
            <person name="Ciuffetti L."/>
            <person name="Hamelin R.C."/>
            <person name="Kema G.H.J."/>
            <person name="Lawrence C."/>
            <person name="Scott J.A."/>
            <person name="Spatafora J.W."/>
            <person name="Turgeon B.G."/>
            <person name="de Wit P.J.G.M."/>
            <person name="Zhong S."/>
            <person name="Goodwin S.B."/>
            <person name="Grigoriev I.V."/>
        </authorList>
    </citation>
    <scope>NUCLEOTIDE SEQUENCE [LARGE SCALE GENOMIC DNA]</scope>
    <source>
        <strain evidence="7 8">UAMH 10762</strain>
    </source>
</reference>